<protein>
    <submittedName>
        <fullName evidence="2">Spermidine N(1)-acetyltransferase</fullName>
        <ecNumber evidence="2">2.3.1.57</ecNumber>
    </submittedName>
</protein>
<dbReference type="KEGG" id="nfr:ERS450000_00473"/>
<evidence type="ECO:0000259" key="1">
    <source>
        <dbReference type="Pfam" id="PF13302"/>
    </source>
</evidence>
<keyword evidence="2" id="KW-0808">Transferase</keyword>
<gene>
    <name evidence="2" type="primary">speG_1</name>
    <name evidence="2" type="ORF">ERS450000_00473</name>
</gene>
<dbReference type="Gene3D" id="3.40.630.30">
    <property type="match status" value="1"/>
</dbReference>
<dbReference type="AlphaFoldDB" id="A0A0H5NVP4"/>
<proteinExistence type="predicted"/>
<evidence type="ECO:0000313" key="2">
    <source>
        <dbReference type="EMBL" id="CRY74086.1"/>
    </source>
</evidence>
<dbReference type="SUPFAM" id="SSF55729">
    <property type="entry name" value="Acyl-CoA N-acyltransferases (Nat)"/>
    <property type="match status" value="1"/>
</dbReference>
<reference evidence="3" key="1">
    <citation type="submission" date="2015-03" db="EMBL/GenBank/DDBJ databases">
        <authorList>
            <consortium name="Pathogen Informatics"/>
        </authorList>
    </citation>
    <scope>NUCLEOTIDE SEQUENCE [LARGE SCALE GENOMIC DNA]</scope>
    <source>
        <strain evidence="3">NCTC11134</strain>
    </source>
</reference>
<dbReference type="InterPro" id="IPR016181">
    <property type="entry name" value="Acyl_CoA_acyltransferase"/>
</dbReference>
<dbReference type="PANTHER" id="PTHR43792">
    <property type="entry name" value="GNAT FAMILY, PUTATIVE (AFU_ORTHOLOGUE AFUA_3G00765)-RELATED-RELATED"/>
    <property type="match status" value="1"/>
</dbReference>
<evidence type="ECO:0000313" key="3">
    <source>
        <dbReference type="Proteomes" id="UP000057820"/>
    </source>
</evidence>
<dbReference type="InterPro" id="IPR000182">
    <property type="entry name" value="GNAT_dom"/>
</dbReference>
<dbReference type="GO" id="GO:0004145">
    <property type="term" value="F:diamine N-acetyltransferase activity"/>
    <property type="evidence" value="ECO:0007669"/>
    <property type="project" value="UniProtKB-EC"/>
</dbReference>
<dbReference type="Proteomes" id="UP000057820">
    <property type="component" value="Chromosome 1"/>
</dbReference>
<dbReference type="EMBL" id="LN868938">
    <property type="protein sequence ID" value="CRY74086.1"/>
    <property type="molecule type" value="Genomic_DNA"/>
</dbReference>
<dbReference type="EC" id="2.3.1.57" evidence="2"/>
<feature type="domain" description="N-acetyltransferase" evidence="1">
    <location>
        <begin position="12"/>
        <end position="150"/>
    </location>
</feature>
<organism evidence="2 3">
    <name type="scientific">Nocardia farcinica</name>
    <dbReference type="NCBI Taxonomy" id="37329"/>
    <lineage>
        <taxon>Bacteria</taxon>
        <taxon>Bacillati</taxon>
        <taxon>Actinomycetota</taxon>
        <taxon>Actinomycetes</taxon>
        <taxon>Mycobacteriales</taxon>
        <taxon>Nocardiaceae</taxon>
        <taxon>Nocardia</taxon>
    </lineage>
</organism>
<sequence length="182" mass="20136">MTPAGLTLVTPRLRMRPLRSADAERLHVHWNDPGVRRYLFDDEPVPTPLVLAIIERSDRDFAVHGYGLWTLTARGTATGELLGVSGLRRIDHGIELVCSVADRHRGEGLAVEACRAVLKYAFGTLGLDRVIAEIDAGNRESVRLAERLDMVRTRAEADATGLVRFEATAPWTGRDEAAIRRT</sequence>
<dbReference type="Pfam" id="PF13302">
    <property type="entry name" value="Acetyltransf_3"/>
    <property type="match status" value="1"/>
</dbReference>
<keyword evidence="2" id="KW-0012">Acyltransferase</keyword>
<dbReference type="InterPro" id="IPR051531">
    <property type="entry name" value="N-acetyltransferase"/>
</dbReference>
<name>A0A0H5NVP4_NOCFR</name>
<accession>A0A0H5NVP4</accession>
<dbReference type="PANTHER" id="PTHR43792:SF1">
    <property type="entry name" value="N-ACETYLTRANSFERASE DOMAIN-CONTAINING PROTEIN"/>
    <property type="match status" value="1"/>
</dbReference>
<dbReference type="RefSeq" id="WP_076573843.1">
    <property type="nucleotide sequence ID" value="NZ_CP031418.1"/>
</dbReference>